<comment type="caution">
    <text evidence="4">The sequence shown here is derived from an EMBL/GenBank/DDBJ whole genome shotgun (WGS) entry which is preliminary data.</text>
</comment>
<reference evidence="4 5" key="1">
    <citation type="submission" date="2019-03" db="EMBL/GenBank/DDBJ databases">
        <title>Genomic Encyclopedia of Type Strains, Phase IV (KMG-IV): sequencing the most valuable type-strain genomes for metagenomic binning, comparative biology and taxonomic classification.</title>
        <authorList>
            <person name="Goeker M."/>
        </authorList>
    </citation>
    <scope>NUCLEOTIDE SEQUENCE [LARGE SCALE GENOMIC DNA]</scope>
    <source>
        <strain evidence="4 5">LX-B</strain>
    </source>
</reference>
<feature type="DNA-binding region" description="H-T-H motif" evidence="2">
    <location>
        <begin position="29"/>
        <end position="48"/>
    </location>
</feature>
<name>A0A4R1RD20_HYDET</name>
<proteinExistence type="predicted"/>
<gene>
    <name evidence="4" type="ORF">EDC14_102039</name>
</gene>
<dbReference type="Gene3D" id="1.10.10.60">
    <property type="entry name" value="Homeodomain-like"/>
    <property type="match status" value="1"/>
</dbReference>
<dbReference type="SUPFAM" id="SSF48498">
    <property type="entry name" value="Tetracyclin repressor-like, C-terminal domain"/>
    <property type="match status" value="1"/>
</dbReference>
<dbReference type="Pfam" id="PF17932">
    <property type="entry name" value="TetR_C_24"/>
    <property type="match status" value="1"/>
</dbReference>
<evidence type="ECO:0000256" key="1">
    <source>
        <dbReference type="ARBA" id="ARBA00023125"/>
    </source>
</evidence>
<dbReference type="AlphaFoldDB" id="A0A4R1RD20"/>
<dbReference type="PANTHER" id="PTHR43479">
    <property type="entry name" value="ACREF/ENVCD OPERON REPRESSOR-RELATED"/>
    <property type="match status" value="1"/>
</dbReference>
<evidence type="ECO:0000256" key="2">
    <source>
        <dbReference type="PROSITE-ProRule" id="PRU00335"/>
    </source>
</evidence>
<dbReference type="InterPro" id="IPR001647">
    <property type="entry name" value="HTH_TetR"/>
</dbReference>
<dbReference type="InterPro" id="IPR050624">
    <property type="entry name" value="HTH-type_Tx_Regulator"/>
</dbReference>
<accession>A0A4R1RD20</accession>
<dbReference type="EMBL" id="SLUN01000020">
    <property type="protein sequence ID" value="TCL63754.1"/>
    <property type="molecule type" value="Genomic_DNA"/>
</dbReference>
<dbReference type="PROSITE" id="PS01081">
    <property type="entry name" value="HTH_TETR_1"/>
    <property type="match status" value="1"/>
</dbReference>
<organism evidence="4 5">
    <name type="scientific">Hydrogenispora ethanolica</name>
    <dbReference type="NCBI Taxonomy" id="1082276"/>
    <lineage>
        <taxon>Bacteria</taxon>
        <taxon>Bacillati</taxon>
        <taxon>Bacillota</taxon>
        <taxon>Hydrogenispora</taxon>
    </lineage>
</organism>
<dbReference type="SUPFAM" id="SSF46689">
    <property type="entry name" value="Homeodomain-like"/>
    <property type="match status" value="1"/>
</dbReference>
<keyword evidence="1 2" id="KW-0238">DNA-binding</keyword>
<dbReference type="GO" id="GO:0003677">
    <property type="term" value="F:DNA binding"/>
    <property type="evidence" value="ECO:0007669"/>
    <property type="project" value="UniProtKB-UniRule"/>
</dbReference>
<dbReference type="InterPro" id="IPR023772">
    <property type="entry name" value="DNA-bd_HTH_TetR-type_CS"/>
</dbReference>
<dbReference type="InterPro" id="IPR009057">
    <property type="entry name" value="Homeodomain-like_sf"/>
</dbReference>
<dbReference type="OrthoDB" id="9812484at2"/>
<dbReference type="InterPro" id="IPR036271">
    <property type="entry name" value="Tet_transcr_reg_TetR-rel_C_sf"/>
</dbReference>
<sequence>MEKSNVAKHSGILKAALTLFSEKGFDRTTVDEIASRAGVGKGTIYLYFETKENILWTAIEEGLSRLGQAFEQIAQEKLYAQQLKQMIWAHFYFVQNNQELFEILYKEQLRFPKKEGIEDRLLQIHLKIHRQFTQLIQDGMRQNYLRPGDPTYFSAALAGILSHLAFHWLFNGKTETLATMVDTALSLFLAGAENKRS</sequence>
<dbReference type="Pfam" id="PF00440">
    <property type="entry name" value="TetR_N"/>
    <property type="match status" value="1"/>
</dbReference>
<dbReference type="InterPro" id="IPR041490">
    <property type="entry name" value="KstR2_TetR_C"/>
</dbReference>
<dbReference type="RefSeq" id="WP_132015277.1">
    <property type="nucleotide sequence ID" value="NZ_SLUN01000020.1"/>
</dbReference>
<dbReference type="Proteomes" id="UP000295008">
    <property type="component" value="Unassembled WGS sequence"/>
</dbReference>
<evidence type="ECO:0000259" key="3">
    <source>
        <dbReference type="PROSITE" id="PS50977"/>
    </source>
</evidence>
<evidence type="ECO:0000313" key="5">
    <source>
        <dbReference type="Proteomes" id="UP000295008"/>
    </source>
</evidence>
<dbReference type="PANTHER" id="PTHR43479:SF11">
    <property type="entry name" value="ACREF_ENVCD OPERON REPRESSOR-RELATED"/>
    <property type="match status" value="1"/>
</dbReference>
<dbReference type="PROSITE" id="PS50977">
    <property type="entry name" value="HTH_TETR_2"/>
    <property type="match status" value="1"/>
</dbReference>
<dbReference type="PRINTS" id="PR00455">
    <property type="entry name" value="HTHTETR"/>
</dbReference>
<protein>
    <submittedName>
        <fullName evidence="4">TetR family transcriptional regulator</fullName>
    </submittedName>
</protein>
<dbReference type="Gene3D" id="1.10.357.10">
    <property type="entry name" value="Tetracycline Repressor, domain 2"/>
    <property type="match status" value="1"/>
</dbReference>
<feature type="domain" description="HTH tetR-type" evidence="3">
    <location>
        <begin position="6"/>
        <end position="66"/>
    </location>
</feature>
<evidence type="ECO:0000313" key="4">
    <source>
        <dbReference type="EMBL" id="TCL63754.1"/>
    </source>
</evidence>
<keyword evidence="5" id="KW-1185">Reference proteome</keyword>